<evidence type="ECO:0000256" key="1">
    <source>
        <dbReference type="ARBA" id="ARBA00004167"/>
    </source>
</evidence>
<evidence type="ECO:0000256" key="5">
    <source>
        <dbReference type="SAM" id="MobiDB-lite"/>
    </source>
</evidence>
<dbReference type="Proteomes" id="UP000308199">
    <property type="component" value="Unassembled WGS sequence"/>
</dbReference>
<dbReference type="InterPro" id="IPR051694">
    <property type="entry name" value="Immunoregulatory_rcpt-like"/>
</dbReference>
<gene>
    <name evidence="7" type="ORF">EW145_g5115</name>
</gene>
<dbReference type="PANTHER" id="PTHR15549:SF30">
    <property type="entry name" value="MID2 DOMAIN-CONTAINING PROTEIN"/>
    <property type="match status" value="1"/>
</dbReference>
<sequence>MRRLARQVLDSGSNEGSAAASQAVQTDPAGEIISTVGPTTGTSPSSTGSDITVQLTTPPTATSQTTSLTVQASGSSGTSGDSSVTNGVGSVASSGDVTDTSVSTSGSSESSTGVTPTGSSATTSTDSAAIVSDSSTSPASSSALPSLTSTSSSSQSASTTQSTESSSSSSTQTSTSPLTSSPSSSSSSSSTTTSTSTTSTSDSLSPVTSFSEIIETLNGQLTTSFTPVATLNSGSASSLSNGRQRAAIIAGSAVGGIVLIFACLTIAFCYCRRQKRAQDRAHRYVPAPRSQLLFGEDDFDPAPPRPSRGMGIFGSSRRNSDASPYRDAAPGASSSRDIATLGSLDSPEMRELDHEPPPRLLRPVTSKTGSYFQEAVWPPPAEGSLLRDPLMAASNVDLKSIVDDVMGPDTRPSLPGREADPSSSTGSVIPLARLRGGHGGGDSASLLSELDRASIDYAVPRTPWHEASGTMSSIGSSPDSPPWYSHNYQRESSVNSESAVLITHGDGFAHGSPQHSRDNSSGTTNVAWLPPGAASPYGRMTSPTSPLRVVTGQRPDSSMAGSAGTPPSSSHAGEHGAGGRGKSAATLTRA</sequence>
<accession>A0A4V3XC94</accession>
<feature type="region of interest" description="Disordered" evidence="5">
    <location>
        <begin position="407"/>
        <end position="429"/>
    </location>
</feature>
<dbReference type="GO" id="GO:0016020">
    <property type="term" value="C:membrane"/>
    <property type="evidence" value="ECO:0007669"/>
    <property type="project" value="UniProtKB-SubCell"/>
</dbReference>
<reference evidence="7 8" key="1">
    <citation type="submission" date="2019-02" db="EMBL/GenBank/DDBJ databases">
        <title>Genome sequencing of the rare red list fungi Phellinidium pouzarii.</title>
        <authorList>
            <person name="Buettner E."/>
            <person name="Kellner H."/>
        </authorList>
    </citation>
    <scope>NUCLEOTIDE SEQUENCE [LARGE SCALE GENOMIC DNA]</scope>
    <source>
        <strain evidence="7 8">DSM 108285</strain>
    </source>
</reference>
<feature type="region of interest" description="Disordered" evidence="5">
    <location>
        <begin position="295"/>
        <end position="364"/>
    </location>
</feature>
<comment type="subcellular location">
    <subcellularLocation>
        <location evidence="1">Membrane</location>
        <topology evidence="1">Single-pass membrane protein</topology>
    </subcellularLocation>
</comment>
<feature type="region of interest" description="Disordered" evidence="5">
    <location>
        <begin position="508"/>
        <end position="590"/>
    </location>
</feature>
<feature type="region of interest" description="Disordered" evidence="5">
    <location>
        <begin position="1"/>
        <end position="205"/>
    </location>
</feature>
<evidence type="ECO:0000256" key="4">
    <source>
        <dbReference type="ARBA" id="ARBA00023136"/>
    </source>
</evidence>
<name>A0A4V3XC94_9AGAM</name>
<dbReference type="GO" id="GO:0071944">
    <property type="term" value="C:cell periphery"/>
    <property type="evidence" value="ECO:0007669"/>
    <property type="project" value="UniProtKB-ARBA"/>
</dbReference>
<evidence type="ECO:0000313" key="7">
    <source>
        <dbReference type="EMBL" id="THH04993.1"/>
    </source>
</evidence>
<feature type="compositionally biased region" description="Basic and acidic residues" evidence="5">
    <location>
        <begin position="347"/>
        <end position="357"/>
    </location>
</feature>
<feature type="compositionally biased region" description="Polar residues" evidence="5">
    <location>
        <begin position="10"/>
        <end position="25"/>
    </location>
</feature>
<evidence type="ECO:0000256" key="3">
    <source>
        <dbReference type="ARBA" id="ARBA00022989"/>
    </source>
</evidence>
<evidence type="ECO:0000313" key="8">
    <source>
        <dbReference type="Proteomes" id="UP000308199"/>
    </source>
</evidence>
<dbReference type="EMBL" id="SGPK01000294">
    <property type="protein sequence ID" value="THH04993.1"/>
    <property type="molecule type" value="Genomic_DNA"/>
</dbReference>
<keyword evidence="2 6" id="KW-0812">Transmembrane</keyword>
<evidence type="ECO:0000256" key="2">
    <source>
        <dbReference type="ARBA" id="ARBA00022692"/>
    </source>
</evidence>
<protein>
    <recommendedName>
        <fullName evidence="9">REJ domain-containing protein</fullName>
    </recommendedName>
</protein>
<evidence type="ECO:0000256" key="6">
    <source>
        <dbReference type="SAM" id="Phobius"/>
    </source>
</evidence>
<organism evidence="7 8">
    <name type="scientific">Phellinidium pouzarii</name>
    <dbReference type="NCBI Taxonomy" id="167371"/>
    <lineage>
        <taxon>Eukaryota</taxon>
        <taxon>Fungi</taxon>
        <taxon>Dikarya</taxon>
        <taxon>Basidiomycota</taxon>
        <taxon>Agaricomycotina</taxon>
        <taxon>Agaricomycetes</taxon>
        <taxon>Hymenochaetales</taxon>
        <taxon>Hymenochaetaceae</taxon>
        <taxon>Phellinidium</taxon>
    </lineage>
</organism>
<feature type="non-terminal residue" evidence="7">
    <location>
        <position position="590"/>
    </location>
</feature>
<dbReference type="PANTHER" id="PTHR15549">
    <property type="entry name" value="PAIRED IMMUNOGLOBULIN-LIKE TYPE 2 RECEPTOR"/>
    <property type="match status" value="1"/>
</dbReference>
<evidence type="ECO:0008006" key="9">
    <source>
        <dbReference type="Google" id="ProtNLM"/>
    </source>
</evidence>
<dbReference type="AlphaFoldDB" id="A0A4V3XC94"/>
<comment type="caution">
    <text evidence="7">The sequence shown here is derived from an EMBL/GenBank/DDBJ whole genome shotgun (WGS) entry which is preliminary data.</text>
</comment>
<keyword evidence="8" id="KW-1185">Reference proteome</keyword>
<feature type="compositionally biased region" description="Low complexity" evidence="5">
    <location>
        <begin position="34"/>
        <end position="205"/>
    </location>
</feature>
<keyword evidence="3 6" id="KW-1133">Transmembrane helix</keyword>
<dbReference type="OrthoDB" id="3194625at2759"/>
<keyword evidence="4 6" id="KW-0472">Membrane</keyword>
<proteinExistence type="predicted"/>
<feature type="transmembrane region" description="Helical" evidence="6">
    <location>
        <begin position="246"/>
        <end position="270"/>
    </location>
</feature>